<organism evidence="3 4">
    <name type="scientific">Schizosaccharomyces osmophilus</name>
    <dbReference type="NCBI Taxonomy" id="2545709"/>
    <lineage>
        <taxon>Eukaryota</taxon>
        <taxon>Fungi</taxon>
        <taxon>Dikarya</taxon>
        <taxon>Ascomycota</taxon>
        <taxon>Taphrinomycotina</taxon>
        <taxon>Schizosaccharomycetes</taxon>
        <taxon>Schizosaccharomycetales</taxon>
        <taxon>Schizosaccharomycetaceae</taxon>
        <taxon>Schizosaccharomyces</taxon>
    </lineage>
</organism>
<keyword evidence="2" id="KW-0732">Signal</keyword>
<evidence type="ECO:0000256" key="1">
    <source>
        <dbReference type="SAM" id="MobiDB-lite"/>
    </source>
</evidence>
<feature type="chain" id="PRO_5041999038" evidence="2">
    <location>
        <begin position="28"/>
        <end position="120"/>
    </location>
</feature>
<feature type="compositionally biased region" description="Low complexity" evidence="1">
    <location>
        <begin position="50"/>
        <end position="66"/>
    </location>
</feature>
<proteinExistence type="predicted"/>
<protein>
    <submittedName>
        <fullName evidence="3">Uncharacterized protein</fullName>
    </submittedName>
</protein>
<keyword evidence="4" id="KW-1185">Reference proteome</keyword>
<dbReference type="KEGG" id="som:SOMG_03634"/>
<dbReference type="GeneID" id="80877112"/>
<sequence>MQQKEDATRHDIIFALLFPLSLSLSLSLNPLNANVQPAEHVFAFTMLPSNPSHSPSSSTRSHQVSPGLTGPRATTTVTLRTLYQRSLRHWRRLGEKKAFSILIGNFNDFSAESTRNDLAI</sequence>
<dbReference type="AlphaFoldDB" id="A0AAF0AW46"/>
<dbReference type="Proteomes" id="UP001212411">
    <property type="component" value="Chromosome 2"/>
</dbReference>
<feature type="signal peptide" evidence="2">
    <location>
        <begin position="1"/>
        <end position="27"/>
    </location>
</feature>
<evidence type="ECO:0000256" key="2">
    <source>
        <dbReference type="SAM" id="SignalP"/>
    </source>
</evidence>
<evidence type="ECO:0000313" key="4">
    <source>
        <dbReference type="Proteomes" id="UP001212411"/>
    </source>
</evidence>
<dbReference type="RefSeq" id="XP_056037356.1">
    <property type="nucleotide sequence ID" value="XM_056182423.1"/>
</dbReference>
<gene>
    <name evidence="3" type="ORF">SOMG_03634</name>
</gene>
<name>A0AAF0AW46_9SCHI</name>
<dbReference type="EMBL" id="CP115612">
    <property type="protein sequence ID" value="WBW73113.1"/>
    <property type="molecule type" value="Genomic_DNA"/>
</dbReference>
<evidence type="ECO:0000313" key="3">
    <source>
        <dbReference type="EMBL" id="WBW73113.1"/>
    </source>
</evidence>
<accession>A0AAF0AW46</accession>
<feature type="region of interest" description="Disordered" evidence="1">
    <location>
        <begin position="50"/>
        <end position="72"/>
    </location>
</feature>
<reference evidence="3 4" key="1">
    <citation type="journal article" date="2023" name="G3 (Bethesda)">
        <title>A high-quality reference genome for the fission yeast Schizosaccharomyces osmophilus.</title>
        <authorList>
            <person name="Jia G.S."/>
            <person name="Zhang W.C."/>
            <person name="Liang Y."/>
            <person name="Liu X.H."/>
            <person name="Rhind N."/>
            <person name="Pidoux A."/>
            <person name="Brysch-Herzberg M."/>
            <person name="Du L.L."/>
        </authorList>
    </citation>
    <scope>NUCLEOTIDE SEQUENCE [LARGE SCALE GENOMIC DNA]</scope>
    <source>
        <strain evidence="3 4">CBS 15793</strain>
    </source>
</reference>